<feature type="coiled-coil region" evidence="1">
    <location>
        <begin position="94"/>
        <end position="168"/>
    </location>
</feature>
<reference evidence="2 3" key="1">
    <citation type="submission" date="2020-08" db="EMBL/GenBank/DDBJ databases">
        <authorList>
            <person name="Koutsovoulos G."/>
            <person name="Danchin GJ E."/>
        </authorList>
    </citation>
    <scope>NUCLEOTIDE SEQUENCE [LARGE SCALE GENOMIC DNA]</scope>
</reference>
<proteinExistence type="predicted"/>
<organism evidence="2 3">
    <name type="scientific">Meloidogyne enterolobii</name>
    <name type="common">Root-knot nematode worm</name>
    <name type="synonym">Meloidogyne mayaguensis</name>
    <dbReference type="NCBI Taxonomy" id="390850"/>
    <lineage>
        <taxon>Eukaryota</taxon>
        <taxon>Metazoa</taxon>
        <taxon>Ecdysozoa</taxon>
        <taxon>Nematoda</taxon>
        <taxon>Chromadorea</taxon>
        <taxon>Rhabditida</taxon>
        <taxon>Tylenchina</taxon>
        <taxon>Tylenchomorpha</taxon>
        <taxon>Tylenchoidea</taxon>
        <taxon>Meloidogynidae</taxon>
        <taxon>Meloidogyninae</taxon>
        <taxon>Meloidogyne</taxon>
    </lineage>
</organism>
<comment type="caution">
    <text evidence="2">The sequence shown here is derived from an EMBL/GenBank/DDBJ whole genome shotgun (WGS) entry which is preliminary data.</text>
</comment>
<sequence>MSFLNFRKLFLKMKNQLEEWSFCNNSSDNINNSNKIEDETNSSIVVDKEEEEEGSKDFCCLSKILLTLCYNETNNDNKEKFQNIERKYAENTEKTANLEKIIRLQDEIKQIKAENEANIKAIKQKSKEKYKQLETENENKISNLKEIIKEKEVKITSMEKDYKQCLNKLEVDNDKNLLNIQNNFDLKIKLFQKEVSNKLEQKYKENYQSLELKIQEIKEENNDKITNLEKIIEQKDEKINLLGGEIKKADEAVNALNKKIYNITEEQETLFNVITKNRLKYIQIKNKWKYIDDRFKCCEDNCVNTKTPTGKCKNGNGFIEIINNTDIKYNKCIEEGENMNAQLNAENKLNKPKTDCNLASIFYYYEIKIKKEGPDYSAFGFRNTKEYILLGNNGYISYSPAPNTAAITFQITLFTWNEDDFLGCGLVFPPTKMLEKRPYVFFTQNGNQIGKE</sequence>
<keyword evidence="1" id="KW-0175">Coiled coil</keyword>
<dbReference type="EMBL" id="CAJEWN010000413">
    <property type="protein sequence ID" value="CAD2181867.1"/>
    <property type="molecule type" value="Genomic_DNA"/>
</dbReference>
<dbReference type="Proteomes" id="UP000580250">
    <property type="component" value="Unassembled WGS sequence"/>
</dbReference>
<evidence type="ECO:0000256" key="1">
    <source>
        <dbReference type="SAM" id="Coils"/>
    </source>
</evidence>
<name>A0A6V7W3V6_MELEN</name>
<evidence type="ECO:0000313" key="3">
    <source>
        <dbReference type="Proteomes" id="UP000580250"/>
    </source>
</evidence>
<gene>
    <name evidence="2" type="ORF">MENT_LOCUS34040</name>
</gene>
<dbReference type="AlphaFoldDB" id="A0A6V7W3V6"/>
<feature type="coiled-coil region" evidence="1">
    <location>
        <begin position="200"/>
        <end position="266"/>
    </location>
</feature>
<evidence type="ECO:0000313" key="2">
    <source>
        <dbReference type="EMBL" id="CAD2181867.1"/>
    </source>
</evidence>
<accession>A0A6V7W3V6</accession>
<protein>
    <submittedName>
        <fullName evidence="2">Uncharacterized protein</fullName>
    </submittedName>
</protein>